<dbReference type="EMBL" id="JBHLWN010000105">
    <property type="protein sequence ID" value="MFC0215922.1"/>
    <property type="molecule type" value="Genomic_DNA"/>
</dbReference>
<dbReference type="InterPro" id="IPR000515">
    <property type="entry name" value="MetI-like"/>
</dbReference>
<evidence type="ECO:0000256" key="5">
    <source>
        <dbReference type="ARBA" id="ARBA00022989"/>
    </source>
</evidence>
<feature type="transmembrane region" description="Helical" evidence="7">
    <location>
        <begin position="228"/>
        <end position="254"/>
    </location>
</feature>
<sequence length="313" mass="33646">MGKAIAYRLVSSLGVIVGSSILVFCILYVLPGDVVMNMIDPSSMSPEAIANLRRELGVDRPFHEQFTNYFFNVLSGDFGKSLVNSEPVLPKIIAHFPATLALTSAASAVSVIVGIVLGVLSAIHRNKTIDIAARMVGLFGISMPTFWSGILLILIFSVSLGWFPAMGSEGLAALALPALTLGLLGAGFIVRMVRNSMLEVLGEQYITTLRAKGLLERTVMYRHALRNALIPAVTMMGLLIGEMLAGTVVIETVFSRQGIGRIISDAIMAKDLPVVQGVVLFSAIVYVIVNALVDISYTYIDPRVRRLQSIGGH</sequence>
<gene>
    <name evidence="9" type="ORF">ACFFK0_26340</name>
</gene>
<dbReference type="Proteomes" id="UP001589776">
    <property type="component" value="Unassembled WGS sequence"/>
</dbReference>
<feature type="transmembrane region" description="Helical" evidence="7">
    <location>
        <begin position="170"/>
        <end position="190"/>
    </location>
</feature>
<keyword evidence="3" id="KW-1003">Cell membrane</keyword>
<dbReference type="Pfam" id="PF19300">
    <property type="entry name" value="BPD_transp_1_N"/>
    <property type="match status" value="1"/>
</dbReference>
<evidence type="ECO:0000313" key="10">
    <source>
        <dbReference type="Proteomes" id="UP001589776"/>
    </source>
</evidence>
<comment type="similarity">
    <text evidence="7">Belongs to the binding-protein-dependent transport system permease family.</text>
</comment>
<feature type="transmembrane region" description="Helical" evidence="7">
    <location>
        <begin position="274"/>
        <end position="300"/>
    </location>
</feature>
<dbReference type="PANTHER" id="PTHR43163:SF6">
    <property type="entry name" value="DIPEPTIDE TRANSPORT SYSTEM PERMEASE PROTEIN DPPB-RELATED"/>
    <property type="match status" value="1"/>
</dbReference>
<evidence type="ECO:0000256" key="6">
    <source>
        <dbReference type="ARBA" id="ARBA00023136"/>
    </source>
</evidence>
<dbReference type="SUPFAM" id="SSF161098">
    <property type="entry name" value="MetI-like"/>
    <property type="match status" value="1"/>
</dbReference>
<evidence type="ECO:0000313" key="9">
    <source>
        <dbReference type="EMBL" id="MFC0215922.1"/>
    </source>
</evidence>
<evidence type="ECO:0000256" key="2">
    <source>
        <dbReference type="ARBA" id="ARBA00022448"/>
    </source>
</evidence>
<keyword evidence="5 7" id="KW-1133">Transmembrane helix</keyword>
<evidence type="ECO:0000256" key="4">
    <source>
        <dbReference type="ARBA" id="ARBA00022692"/>
    </source>
</evidence>
<evidence type="ECO:0000256" key="1">
    <source>
        <dbReference type="ARBA" id="ARBA00004651"/>
    </source>
</evidence>
<protein>
    <submittedName>
        <fullName evidence="9">ABC transporter permease</fullName>
    </submittedName>
</protein>
<evidence type="ECO:0000256" key="7">
    <source>
        <dbReference type="RuleBase" id="RU363032"/>
    </source>
</evidence>
<accession>A0ABV6DTL9</accession>
<dbReference type="Gene3D" id="1.10.3720.10">
    <property type="entry name" value="MetI-like"/>
    <property type="match status" value="1"/>
</dbReference>
<evidence type="ECO:0000259" key="8">
    <source>
        <dbReference type="PROSITE" id="PS50928"/>
    </source>
</evidence>
<comment type="caution">
    <text evidence="9">The sequence shown here is derived from an EMBL/GenBank/DDBJ whole genome shotgun (WGS) entry which is preliminary data.</text>
</comment>
<feature type="domain" description="ABC transmembrane type-1" evidence="8">
    <location>
        <begin position="96"/>
        <end position="297"/>
    </location>
</feature>
<keyword evidence="4 7" id="KW-0812">Transmembrane</keyword>
<name>A0ABV6DTL9_9BACL</name>
<reference evidence="9 10" key="1">
    <citation type="submission" date="2024-09" db="EMBL/GenBank/DDBJ databases">
        <authorList>
            <person name="Sun Q."/>
            <person name="Mori K."/>
        </authorList>
    </citation>
    <scope>NUCLEOTIDE SEQUENCE [LARGE SCALE GENOMIC DNA]</scope>
    <source>
        <strain evidence="9 10">CCM 7759</strain>
    </source>
</reference>
<comment type="subcellular location">
    <subcellularLocation>
        <location evidence="1 7">Cell membrane</location>
        <topology evidence="1 7">Multi-pass membrane protein</topology>
    </subcellularLocation>
</comment>
<evidence type="ECO:0000256" key="3">
    <source>
        <dbReference type="ARBA" id="ARBA00022475"/>
    </source>
</evidence>
<dbReference type="InterPro" id="IPR045621">
    <property type="entry name" value="BPD_transp_1_N"/>
</dbReference>
<keyword evidence="10" id="KW-1185">Reference proteome</keyword>
<proteinExistence type="inferred from homology"/>
<dbReference type="Pfam" id="PF00528">
    <property type="entry name" value="BPD_transp_1"/>
    <property type="match status" value="1"/>
</dbReference>
<dbReference type="CDD" id="cd06261">
    <property type="entry name" value="TM_PBP2"/>
    <property type="match status" value="1"/>
</dbReference>
<dbReference type="PROSITE" id="PS50928">
    <property type="entry name" value="ABC_TM1"/>
    <property type="match status" value="1"/>
</dbReference>
<dbReference type="InterPro" id="IPR035906">
    <property type="entry name" value="MetI-like_sf"/>
</dbReference>
<dbReference type="PANTHER" id="PTHR43163">
    <property type="entry name" value="DIPEPTIDE TRANSPORT SYSTEM PERMEASE PROTEIN DPPB-RELATED"/>
    <property type="match status" value="1"/>
</dbReference>
<feature type="transmembrane region" description="Helical" evidence="7">
    <location>
        <begin position="7"/>
        <end position="30"/>
    </location>
</feature>
<feature type="transmembrane region" description="Helical" evidence="7">
    <location>
        <begin position="92"/>
        <end position="123"/>
    </location>
</feature>
<keyword evidence="2 7" id="KW-0813">Transport</keyword>
<organism evidence="9 10">
    <name type="scientific">Paenibacillus chartarius</name>
    <dbReference type="NCBI Taxonomy" id="747481"/>
    <lineage>
        <taxon>Bacteria</taxon>
        <taxon>Bacillati</taxon>
        <taxon>Bacillota</taxon>
        <taxon>Bacilli</taxon>
        <taxon>Bacillales</taxon>
        <taxon>Paenibacillaceae</taxon>
        <taxon>Paenibacillus</taxon>
    </lineage>
</organism>
<keyword evidence="6 7" id="KW-0472">Membrane</keyword>
<feature type="transmembrane region" description="Helical" evidence="7">
    <location>
        <begin position="135"/>
        <end position="158"/>
    </location>
</feature>
<dbReference type="RefSeq" id="WP_377473575.1">
    <property type="nucleotide sequence ID" value="NZ_JBHLWN010000105.1"/>
</dbReference>